<evidence type="ECO:0000256" key="8">
    <source>
        <dbReference type="ARBA" id="ARBA00023027"/>
    </source>
</evidence>
<dbReference type="InterPro" id="IPR003099">
    <property type="entry name" value="Prephen_DH"/>
</dbReference>
<accession>A0A317L062</accession>
<dbReference type="FunFam" id="1.10.3660.10:FF:000003">
    <property type="entry name" value="Prephenate dehydrogenase"/>
    <property type="match status" value="1"/>
</dbReference>
<keyword evidence="6" id="KW-0028">Amino-acid biosynthesis</keyword>
<evidence type="ECO:0000256" key="9">
    <source>
        <dbReference type="ARBA" id="ARBA00023141"/>
    </source>
</evidence>
<dbReference type="NCBIfam" id="NF005107">
    <property type="entry name" value="PRK06545.1-5"/>
    <property type="match status" value="1"/>
</dbReference>
<proteinExistence type="inferred from homology"/>
<dbReference type="OrthoDB" id="9802008at2"/>
<dbReference type="GO" id="GO:0004665">
    <property type="term" value="F:prephenate dehydrogenase (NADP+) activity"/>
    <property type="evidence" value="ECO:0007669"/>
    <property type="project" value="InterPro"/>
</dbReference>
<evidence type="ECO:0000256" key="10">
    <source>
        <dbReference type="ARBA" id="ARBA00049260"/>
    </source>
</evidence>
<evidence type="ECO:0000256" key="3">
    <source>
        <dbReference type="ARBA" id="ARBA00012068"/>
    </source>
</evidence>
<evidence type="ECO:0000259" key="13">
    <source>
        <dbReference type="PROSITE" id="PS51671"/>
    </source>
</evidence>
<dbReference type="FunFam" id="3.40.50.720:FF:000208">
    <property type="entry name" value="Prephenate dehydrogenase"/>
    <property type="match status" value="1"/>
</dbReference>
<evidence type="ECO:0000256" key="4">
    <source>
        <dbReference type="ARBA" id="ARBA00016891"/>
    </source>
</evidence>
<dbReference type="GO" id="GO:0008977">
    <property type="term" value="F:prephenate dehydrogenase (NAD+) activity"/>
    <property type="evidence" value="ECO:0007669"/>
    <property type="project" value="UniProtKB-EC"/>
</dbReference>
<dbReference type="InterPro" id="IPR046825">
    <property type="entry name" value="PDH_C"/>
</dbReference>
<dbReference type="InterPro" id="IPR008927">
    <property type="entry name" value="6-PGluconate_DH-like_C_sf"/>
</dbReference>
<evidence type="ECO:0000256" key="1">
    <source>
        <dbReference type="ARBA" id="ARBA00005067"/>
    </source>
</evidence>
<dbReference type="EMBL" id="QGTD01000008">
    <property type="protein sequence ID" value="PWU68644.1"/>
    <property type="molecule type" value="Genomic_DNA"/>
</dbReference>
<dbReference type="PANTHER" id="PTHR21363:SF0">
    <property type="entry name" value="PREPHENATE DEHYDROGENASE [NADP(+)]"/>
    <property type="match status" value="1"/>
</dbReference>
<reference evidence="14 15" key="1">
    <citation type="submission" date="2018-05" db="EMBL/GenBank/DDBJ databases">
        <title>Genomic analysis of Gracilibacillus dipsosauri DD1 reveals novel features of a salt-tolerant amylase.</title>
        <authorList>
            <person name="Deutch C.E."/>
            <person name="Yang S."/>
        </authorList>
    </citation>
    <scope>NUCLEOTIDE SEQUENCE [LARGE SCALE GENOMIC DNA]</scope>
    <source>
        <strain evidence="14 15">DD1</strain>
    </source>
</reference>
<dbReference type="EC" id="1.3.1.12" evidence="3"/>
<evidence type="ECO:0000256" key="5">
    <source>
        <dbReference type="ARBA" id="ARBA00022498"/>
    </source>
</evidence>
<evidence type="ECO:0000256" key="11">
    <source>
        <dbReference type="SAM" id="Coils"/>
    </source>
</evidence>
<evidence type="ECO:0000256" key="7">
    <source>
        <dbReference type="ARBA" id="ARBA00023002"/>
    </source>
</evidence>
<dbReference type="GO" id="GO:0070403">
    <property type="term" value="F:NAD+ binding"/>
    <property type="evidence" value="ECO:0007669"/>
    <property type="project" value="InterPro"/>
</dbReference>
<dbReference type="Pfam" id="PF01842">
    <property type="entry name" value="ACT"/>
    <property type="match status" value="1"/>
</dbReference>
<dbReference type="SUPFAM" id="SSF51735">
    <property type="entry name" value="NAD(P)-binding Rossmann-fold domains"/>
    <property type="match status" value="1"/>
</dbReference>
<dbReference type="InterPro" id="IPR050812">
    <property type="entry name" value="Preph/Arog_dehydrog"/>
</dbReference>
<dbReference type="GO" id="GO:0006571">
    <property type="term" value="P:tyrosine biosynthetic process"/>
    <property type="evidence" value="ECO:0007669"/>
    <property type="project" value="UniProtKB-UniPathway"/>
</dbReference>
<comment type="caution">
    <text evidence="14">The sequence shown here is derived from an EMBL/GenBank/DDBJ whole genome shotgun (WGS) entry which is preliminary data.</text>
</comment>
<gene>
    <name evidence="14" type="ORF">DLJ74_09450</name>
</gene>
<comment type="catalytic activity">
    <reaction evidence="10">
        <text>prephenate + NAD(+) = 3-(4-hydroxyphenyl)pyruvate + CO2 + NADH</text>
        <dbReference type="Rhea" id="RHEA:13869"/>
        <dbReference type="ChEBI" id="CHEBI:16526"/>
        <dbReference type="ChEBI" id="CHEBI:29934"/>
        <dbReference type="ChEBI" id="CHEBI:36242"/>
        <dbReference type="ChEBI" id="CHEBI:57540"/>
        <dbReference type="ChEBI" id="CHEBI:57945"/>
        <dbReference type="EC" id="1.3.1.12"/>
    </reaction>
</comment>
<dbReference type="Gene3D" id="3.30.70.260">
    <property type="match status" value="1"/>
</dbReference>
<evidence type="ECO:0000259" key="12">
    <source>
        <dbReference type="PROSITE" id="PS51176"/>
    </source>
</evidence>
<dbReference type="InterPro" id="IPR036291">
    <property type="entry name" value="NAD(P)-bd_dom_sf"/>
</dbReference>
<feature type="coiled-coil region" evidence="11">
    <location>
        <begin position="241"/>
        <end position="268"/>
    </location>
</feature>
<dbReference type="Gene3D" id="3.40.50.720">
    <property type="entry name" value="NAD(P)-binding Rossmann-like Domain"/>
    <property type="match status" value="1"/>
</dbReference>
<feature type="domain" description="Prephenate/arogenate dehydrogenase" evidence="12">
    <location>
        <begin position="4"/>
        <end position="292"/>
    </location>
</feature>
<keyword evidence="11" id="KW-0175">Coiled coil</keyword>
<dbReference type="Pfam" id="PF02153">
    <property type="entry name" value="PDH_N"/>
    <property type="match status" value="1"/>
</dbReference>
<keyword evidence="15" id="KW-1185">Reference proteome</keyword>
<dbReference type="InterPro" id="IPR045865">
    <property type="entry name" value="ACT-like_dom_sf"/>
</dbReference>
<comment type="similarity">
    <text evidence="2">Belongs to the prephenate/arogenate dehydrogenase family.</text>
</comment>
<evidence type="ECO:0000256" key="6">
    <source>
        <dbReference type="ARBA" id="ARBA00022605"/>
    </source>
</evidence>
<evidence type="ECO:0000256" key="2">
    <source>
        <dbReference type="ARBA" id="ARBA00007964"/>
    </source>
</evidence>
<dbReference type="CDD" id="cd04909">
    <property type="entry name" value="ACT_PDH-BS"/>
    <property type="match status" value="1"/>
</dbReference>
<protein>
    <recommendedName>
        <fullName evidence="4">Prephenate dehydrogenase</fullName>
        <ecNumber evidence="3">1.3.1.12</ecNumber>
    </recommendedName>
</protein>
<feature type="domain" description="ACT" evidence="13">
    <location>
        <begin position="297"/>
        <end position="367"/>
    </location>
</feature>
<keyword evidence="9" id="KW-0057">Aromatic amino acid biosynthesis</keyword>
<dbReference type="InterPro" id="IPR002912">
    <property type="entry name" value="ACT_dom"/>
</dbReference>
<dbReference type="Gene3D" id="1.10.3660.10">
    <property type="entry name" value="6-phosphogluconate dehydrogenase C-terminal like domain"/>
    <property type="match status" value="1"/>
</dbReference>
<dbReference type="InterPro" id="IPR046826">
    <property type="entry name" value="PDH_N"/>
</dbReference>
<dbReference type="PROSITE" id="PS51176">
    <property type="entry name" value="PDH_ADH"/>
    <property type="match status" value="1"/>
</dbReference>
<comment type="pathway">
    <text evidence="1">Amino-acid biosynthesis; L-tyrosine biosynthesis; (4-hydroxyphenyl)pyruvate from prephenate (NAD(+) route): step 1/1.</text>
</comment>
<dbReference type="PROSITE" id="PS51671">
    <property type="entry name" value="ACT"/>
    <property type="match status" value="1"/>
</dbReference>
<dbReference type="Proteomes" id="UP000245624">
    <property type="component" value="Unassembled WGS sequence"/>
</dbReference>
<dbReference type="SUPFAM" id="SSF55021">
    <property type="entry name" value="ACT-like"/>
    <property type="match status" value="1"/>
</dbReference>
<name>A0A317L062_9BACI</name>
<organism evidence="14 15">
    <name type="scientific">Gracilibacillus dipsosauri</name>
    <dbReference type="NCBI Taxonomy" id="178340"/>
    <lineage>
        <taxon>Bacteria</taxon>
        <taxon>Bacillati</taxon>
        <taxon>Bacillota</taxon>
        <taxon>Bacilli</taxon>
        <taxon>Bacillales</taxon>
        <taxon>Bacillaceae</taxon>
        <taxon>Gracilibacillus</taxon>
    </lineage>
</organism>
<keyword evidence="5" id="KW-0827">Tyrosine biosynthesis</keyword>
<evidence type="ECO:0000313" key="15">
    <source>
        <dbReference type="Proteomes" id="UP000245624"/>
    </source>
</evidence>
<keyword evidence="8" id="KW-0520">NAD</keyword>
<dbReference type="SUPFAM" id="SSF48179">
    <property type="entry name" value="6-phosphogluconate dehydrogenase C-terminal domain-like"/>
    <property type="match status" value="1"/>
</dbReference>
<keyword evidence="7" id="KW-0560">Oxidoreductase</keyword>
<dbReference type="UniPathway" id="UPA00122">
    <property type="reaction ID" value="UER00961"/>
</dbReference>
<dbReference type="PANTHER" id="PTHR21363">
    <property type="entry name" value="PREPHENATE DEHYDROGENASE"/>
    <property type="match status" value="1"/>
</dbReference>
<dbReference type="Pfam" id="PF20463">
    <property type="entry name" value="PDH_C"/>
    <property type="match status" value="1"/>
</dbReference>
<sequence length="367" mass="41316">MVKQTVLIAGLGLIGGSLALSIKEIKGIRLIGYDADRHALEYSKMNGIVDDIYYQFDKAVLEADICIFATPVSKTVDLIHQLNELTLEKELLLSDVGSVKSLIMNTAEKITSDKVTFIGGHPMAGSHKRGIQSAKAHLFENAIYVLTPTKKSTAEDMEKLKALLTPTKAKFLILDAKEHDEMTSVISHFPHLVASSLVHQAREWQKIHPYIPKLAAGGFRDITRIASSNPSMWKDIFFQNRDKMSRLLADWIEEMKKLKDLIDSGEKTQIQTYLEQAKDYRDGLDSKKKGAILSYYDLYVDIFDQPGALLKVVHLLAEHDISINNIEILEIREGITGVLRLSFQNKNDQQISQAILSKNNYETMIEE</sequence>
<dbReference type="AlphaFoldDB" id="A0A317L062"/>
<evidence type="ECO:0000313" key="14">
    <source>
        <dbReference type="EMBL" id="PWU68644.1"/>
    </source>
</evidence>